<dbReference type="Proteomes" id="UP001589575">
    <property type="component" value="Unassembled WGS sequence"/>
</dbReference>
<feature type="region of interest" description="Disordered" evidence="1">
    <location>
        <begin position="1"/>
        <end position="39"/>
    </location>
</feature>
<keyword evidence="3" id="KW-1185">Reference proteome</keyword>
<accession>A0ABV5G4I9</accession>
<proteinExistence type="predicted"/>
<reference evidence="2 3" key="1">
    <citation type="submission" date="2024-09" db="EMBL/GenBank/DDBJ databases">
        <authorList>
            <person name="Sun Q."/>
            <person name="Mori K."/>
        </authorList>
    </citation>
    <scope>NUCLEOTIDE SEQUENCE [LARGE SCALE GENOMIC DNA]</scope>
    <source>
        <strain evidence="2 3">CCM 7609</strain>
    </source>
</reference>
<name>A0ABV5G4I9_9MICC</name>
<organism evidence="2 3">
    <name type="scientific">Citricoccus parietis</name>
    <dbReference type="NCBI Taxonomy" id="592307"/>
    <lineage>
        <taxon>Bacteria</taxon>
        <taxon>Bacillati</taxon>
        <taxon>Actinomycetota</taxon>
        <taxon>Actinomycetes</taxon>
        <taxon>Micrococcales</taxon>
        <taxon>Micrococcaceae</taxon>
        <taxon>Citricoccus</taxon>
    </lineage>
</organism>
<dbReference type="EMBL" id="JBHMFI010000001">
    <property type="protein sequence ID" value="MFB9073856.1"/>
    <property type="molecule type" value="Genomic_DNA"/>
</dbReference>
<evidence type="ECO:0000313" key="2">
    <source>
        <dbReference type="EMBL" id="MFB9073856.1"/>
    </source>
</evidence>
<protein>
    <submittedName>
        <fullName evidence="2">Uncharacterized protein</fullName>
    </submittedName>
</protein>
<comment type="caution">
    <text evidence="2">The sequence shown here is derived from an EMBL/GenBank/DDBJ whole genome shotgun (WGS) entry which is preliminary data.</text>
</comment>
<evidence type="ECO:0000256" key="1">
    <source>
        <dbReference type="SAM" id="MobiDB-lite"/>
    </source>
</evidence>
<gene>
    <name evidence="2" type="ORF">ACFFX0_22720</name>
</gene>
<sequence length="53" mass="5817">MRLLGVVAPPSVSCPRGERSRPLQSRRKPNEFTRRSYPAPGTAVRVAASRLLA</sequence>
<evidence type="ECO:0000313" key="3">
    <source>
        <dbReference type="Proteomes" id="UP001589575"/>
    </source>
</evidence>